<evidence type="ECO:0000256" key="1">
    <source>
        <dbReference type="ARBA" id="ARBA00023125"/>
    </source>
</evidence>
<dbReference type="Pfam" id="PF02082">
    <property type="entry name" value="Rrf2"/>
    <property type="match status" value="1"/>
</dbReference>
<gene>
    <name evidence="2" type="ORF">H8S07_06140</name>
</gene>
<evidence type="ECO:0000313" key="3">
    <source>
        <dbReference type="Proteomes" id="UP000647235"/>
    </source>
</evidence>
<dbReference type="NCBIfam" id="TIGR00738">
    <property type="entry name" value="rrf2_super"/>
    <property type="match status" value="1"/>
</dbReference>
<dbReference type="InterPro" id="IPR000944">
    <property type="entry name" value="Tscrpt_reg_Rrf2"/>
</dbReference>
<dbReference type="Proteomes" id="UP000647235">
    <property type="component" value="Unassembled WGS sequence"/>
</dbReference>
<accession>A0ABR7EV54</accession>
<proteinExistence type="predicted"/>
<dbReference type="SUPFAM" id="SSF46785">
    <property type="entry name" value="Winged helix' DNA-binding domain"/>
    <property type="match status" value="1"/>
</dbReference>
<name>A0ABR7EV54_9FIRM</name>
<sequence length="143" mass="16128">MKFSKRSRYGIQALIDLGIYAKTECVQLKDVSERNDISAKYLEQIFTALRKAGFVKSIKGPQGGYLLGKLPEEIRISDVVEAMDGSYELDEEVSELPTAQVIQRCIINPVNEQTNQLLRGLTLKGLVEKTEEITAYSAEMYYI</sequence>
<dbReference type="Gene3D" id="1.10.10.10">
    <property type="entry name" value="Winged helix-like DNA-binding domain superfamily/Winged helix DNA-binding domain"/>
    <property type="match status" value="1"/>
</dbReference>
<reference evidence="2 3" key="1">
    <citation type="submission" date="2020-08" db="EMBL/GenBank/DDBJ databases">
        <title>Genome public.</title>
        <authorList>
            <person name="Liu C."/>
            <person name="Sun Q."/>
        </authorList>
    </citation>
    <scope>NUCLEOTIDE SEQUENCE [LARGE SCALE GENOMIC DNA]</scope>
    <source>
        <strain evidence="2 3">NSJ-36</strain>
    </source>
</reference>
<dbReference type="EMBL" id="JACOOY010000006">
    <property type="protein sequence ID" value="MBC5664857.1"/>
    <property type="molecule type" value="Genomic_DNA"/>
</dbReference>
<keyword evidence="1" id="KW-0238">DNA-binding</keyword>
<dbReference type="PANTHER" id="PTHR33221:SF5">
    <property type="entry name" value="HTH-TYPE TRANSCRIPTIONAL REGULATOR ISCR"/>
    <property type="match status" value="1"/>
</dbReference>
<comment type="caution">
    <text evidence="2">The sequence shown here is derived from an EMBL/GenBank/DDBJ whole genome shotgun (WGS) entry which is preliminary data.</text>
</comment>
<dbReference type="InterPro" id="IPR036388">
    <property type="entry name" value="WH-like_DNA-bd_sf"/>
</dbReference>
<dbReference type="RefSeq" id="WP_186855668.1">
    <property type="nucleotide sequence ID" value="NZ_JACOOY010000006.1"/>
</dbReference>
<dbReference type="PANTHER" id="PTHR33221">
    <property type="entry name" value="WINGED HELIX-TURN-HELIX TRANSCRIPTIONAL REGULATOR, RRF2 FAMILY"/>
    <property type="match status" value="1"/>
</dbReference>
<dbReference type="InterPro" id="IPR036390">
    <property type="entry name" value="WH_DNA-bd_sf"/>
</dbReference>
<evidence type="ECO:0000313" key="2">
    <source>
        <dbReference type="EMBL" id="MBC5664857.1"/>
    </source>
</evidence>
<organism evidence="2 3">
    <name type="scientific">Dorea hominis</name>
    <dbReference type="NCBI Taxonomy" id="2763040"/>
    <lineage>
        <taxon>Bacteria</taxon>
        <taxon>Bacillati</taxon>
        <taxon>Bacillota</taxon>
        <taxon>Clostridia</taxon>
        <taxon>Lachnospirales</taxon>
        <taxon>Lachnospiraceae</taxon>
        <taxon>Dorea</taxon>
    </lineage>
</organism>
<keyword evidence="3" id="KW-1185">Reference proteome</keyword>
<protein>
    <submittedName>
        <fullName evidence="2">Rrf2 family transcriptional regulator</fullName>
    </submittedName>
</protein>
<dbReference type="PROSITE" id="PS51197">
    <property type="entry name" value="HTH_RRF2_2"/>
    <property type="match status" value="1"/>
</dbReference>